<organism evidence="4">
    <name type="scientific">Schistocephalus solidus</name>
    <name type="common">Tapeworm</name>
    <dbReference type="NCBI Taxonomy" id="70667"/>
    <lineage>
        <taxon>Eukaryota</taxon>
        <taxon>Metazoa</taxon>
        <taxon>Spiralia</taxon>
        <taxon>Lophotrochozoa</taxon>
        <taxon>Platyhelminthes</taxon>
        <taxon>Cestoda</taxon>
        <taxon>Eucestoda</taxon>
        <taxon>Diphyllobothriidea</taxon>
        <taxon>Diphyllobothriidae</taxon>
        <taxon>Schistocephalus</taxon>
    </lineage>
</organism>
<evidence type="ECO:0000313" key="4">
    <source>
        <dbReference type="WBParaSite" id="SSLN_0000311401-mRNA-1"/>
    </source>
</evidence>
<dbReference type="AlphaFoldDB" id="A0A183SFL6"/>
<reference evidence="4" key="1">
    <citation type="submission" date="2016-06" db="UniProtKB">
        <authorList>
            <consortium name="WormBaseParasite"/>
        </authorList>
    </citation>
    <scope>IDENTIFICATION</scope>
</reference>
<dbReference type="Pfam" id="PF09324">
    <property type="entry name" value="Sec7-like_HDS"/>
    <property type="match status" value="1"/>
</dbReference>
<keyword evidence="3" id="KW-1185">Reference proteome</keyword>
<dbReference type="STRING" id="70667.A0A183SFL6"/>
<dbReference type="InterPro" id="IPR015403">
    <property type="entry name" value="Mon2/Sec7/BIG1-like_HDS"/>
</dbReference>
<sequence length="267" mass="29478">MCKLTHLEMRKLSVDALVLLIKQAIMLPRKTIFWDDDAITTLVLDPLSHLTGVGFNDVQEKQLQCVQYLLHCYGERINGCWLRLINIICAISQSQSVIVVKPVQVLMACASEDFEGGGLDDVSQLIPWCLHGGVIIWSMQVLQLLGYLVAEIKTCESYLGDDEAVIGIADRLGHQHILLISPPDENIVQTLPAPRPRMPPRGLLARRKAEVGVGQQETVFRAGSQKKEVAIVTATDTVWTQHSLPGSVVCPDTGVEVTKANSRILLR</sequence>
<evidence type="ECO:0000313" key="2">
    <source>
        <dbReference type="EMBL" id="VDL89399.1"/>
    </source>
</evidence>
<dbReference type="EMBL" id="UYSU01032402">
    <property type="protein sequence ID" value="VDL89399.1"/>
    <property type="molecule type" value="Genomic_DNA"/>
</dbReference>
<feature type="domain" description="Mon2/Sec7/BIG1-like HDS" evidence="1">
    <location>
        <begin position="42"/>
        <end position="100"/>
    </location>
</feature>
<reference evidence="2 3" key="2">
    <citation type="submission" date="2018-11" db="EMBL/GenBank/DDBJ databases">
        <authorList>
            <consortium name="Pathogen Informatics"/>
        </authorList>
    </citation>
    <scope>NUCLEOTIDE SEQUENCE [LARGE SCALE GENOMIC DNA]</scope>
    <source>
        <strain evidence="2 3">NST_G2</strain>
    </source>
</reference>
<dbReference type="OrthoDB" id="294853at2759"/>
<evidence type="ECO:0000259" key="1">
    <source>
        <dbReference type="Pfam" id="PF09324"/>
    </source>
</evidence>
<accession>A0A183SFL6</accession>
<evidence type="ECO:0000313" key="3">
    <source>
        <dbReference type="Proteomes" id="UP000275846"/>
    </source>
</evidence>
<dbReference type="WBParaSite" id="SSLN_0000311401-mRNA-1">
    <property type="protein sequence ID" value="SSLN_0000311401-mRNA-1"/>
    <property type="gene ID" value="SSLN_0000311401"/>
</dbReference>
<dbReference type="Proteomes" id="UP000275846">
    <property type="component" value="Unassembled WGS sequence"/>
</dbReference>
<gene>
    <name evidence="2" type="ORF">SSLN_LOCUS3014</name>
</gene>
<name>A0A183SFL6_SCHSO</name>
<protein>
    <submittedName>
        <fullName evidence="4">DUF1981 domain-containing protein</fullName>
    </submittedName>
</protein>
<proteinExistence type="predicted"/>